<dbReference type="InterPro" id="IPR006680">
    <property type="entry name" value="Amidohydro-rel"/>
</dbReference>
<evidence type="ECO:0000256" key="2">
    <source>
        <dbReference type="ARBA" id="ARBA00022723"/>
    </source>
</evidence>
<feature type="binding site" evidence="8">
    <location>
        <position position="131"/>
    </location>
    <ligand>
        <name>Zn(2+)</name>
        <dbReference type="ChEBI" id="CHEBI:29105"/>
    </ligand>
</feature>
<sequence length="387" mass="40812">MTVKRAISSPRIYDGSAWHENAVLLVNGDRCVGIASAGAAPADFEIVEAAGAMLVPGFVDLQVNGGGGVLFNERPNVRGIKAICSAHARFGTTALLPTLITDDTDVTRRALKAGFEAHRTGVSGFLGLHLEGPHLSKAKRGAHSEDLIRAMTERDLKRLIDARTRLPVLVTTTAPENTKLKQVEKLAAAGVSVSVGHSDCDYATAMEYFAAGASMVTHLFNAMSPLAHREPGLVGAALYSGEIYAGIIADGFHVHPAAFGAALRAKKGPGRIFVVTDAMSTIGTELKSLTLNGRHICRENGRLTLEDGTLAGADIDMASSVRFLKVEIGLPLEEALAMASQYPAEAVGVADRKGKLEPGFDADFTELNADLQVQKTWIGGTAVFEAA</sequence>
<feature type="binding site" evidence="8">
    <location>
        <position position="197"/>
    </location>
    <ligand>
        <name>Zn(2+)</name>
        <dbReference type="ChEBI" id="CHEBI:29105"/>
    </ligand>
</feature>
<dbReference type="InterPro" id="IPR032466">
    <property type="entry name" value="Metal_Hydrolase"/>
</dbReference>
<evidence type="ECO:0000256" key="3">
    <source>
        <dbReference type="ARBA" id="ARBA00022801"/>
    </source>
</evidence>
<evidence type="ECO:0000256" key="5">
    <source>
        <dbReference type="PIRNR" id="PIRNR038994"/>
    </source>
</evidence>
<dbReference type="EMBL" id="JAICBX010000005">
    <property type="protein sequence ID" value="MBW8640165.1"/>
    <property type="molecule type" value="Genomic_DNA"/>
</dbReference>
<feature type="binding site" evidence="8">
    <location>
        <position position="218"/>
    </location>
    <ligand>
        <name>Zn(2+)</name>
        <dbReference type="ChEBI" id="CHEBI:29105"/>
    </ligand>
</feature>
<protein>
    <submittedName>
        <fullName evidence="10">N-acetylglucosamine-6-phosphate deacetylase</fullName>
        <ecNumber evidence="10">3.5.1.25</ecNumber>
    </submittedName>
</protein>
<dbReference type="SUPFAM" id="SSF51338">
    <property type="entry name" value="Composite domain of metallo-dependent hydrolases"/>
    <property type="match status" value="1"/>
</dbReference>
<keyword evidence="3 5" id="KW-0378">Hydrolase</keyword>
<organism evidence="10 11">
    <name type="scientific">Flavimaribacter sediminis</name>
    <dbReference type="NCBI Taxonomy" id="2865987"/>
    <lineage>
        <taxon>Bacteria</taxon>
        <taxon>Pseudomonadati</taxon>
        <taxon>Pseudomonadota</taxon>
        <taxon>Alphaproteobacteria</taxon>
        <taxon>Hyphomicrobiales</taxon>
        <taxon>Rhizobiaceae</taxon>
        <taxon>Flavimaribacter</taxon>
    </lineage>
</organism>
<dbReference type="CDD" id="cd00854">
    <property type="entry name" value="NagA"/>
    <property type="match status" value="1"/>
</dbReference>
<evidence type="ECO:0000256" key="4">
    <source>
        <dbReference type="ARBA" id="ARBA00023277"/>
    </source>
</evidence>
<dbReference type="Proteomes" id="UP001196509">
    <property type="component" value="Unassembled WGS sequence"/>
</dbReference>
<dbReference type="Gene3D" id="2.30.40.10">
    <property type="entry name" value="Urease, subunit C, domain 1"/>
    <property type="match status" value="1"/>
</dbReference>
<evidence type="ECO:0000256" key="1">
    <source>
        <dbReference type="ARBA" id="ARBA00010716"/>
    </source>
</evidence>
<evidence type="ECO:0000256" key="6">
    <source>
        <dbReference type="PIRSR" id="PIRSR038994-1"/>
    </source>
</evidence>
<feature type="binding site" evidence="7">
    <location>
        <begin position="310"/>
        <end position="312"/>
    </location>
    <ligand>
        <name>substrate</name>
    </ligand>
</feature>
<feature type="binding site" evidence="7">
    <location>
        <position position="253"/>
    </location>
    <ligand>
        <name>substrate</name>
    </ligand>
</feature>
<feature type="binding site" evidence="7">
    <location>
        <position position="229"/>
    </location>
    <ligand>
        <name>substrate</name>
    </ligand>
</feature>
<dbReference type="SUPFAM" id="SSF51556">
    <property type="entry name" value="Metallo-dependent hydrolases"/>
    <property type="match status" value="1"/>
</dbReference>
<dbReference type="InterPro" id="IPR011059">
    <property type="entry name" value="Metal-dep_hydrolase_composite"/>
</dbReference>
<comment type="cofactor">
    <cofactor evidence="8">
        <name>a divalent metal cation</name>
        <dbReference type="ChEBI" id="CHEBI:60240"/>
    </cofactor>
    <text evidence="8">Binds 1 divalent metal cation per subunit.</text>
</comment>
<evidence type="ECO:0000313" key="11">
    <source>
        <dbReference type="Proteomes" id="UP001196509"/>
    </source>
</evidence>
<feature type="binding site" evidence="7">
    <location>
        <begin position="221"/>
        <end position="222"/>
    </location>
    <ligand>
        <name>substrate</name>
    </ligand>
</feature>
<feature type="domain" description="Amidohydrolase-related" evidence="9">
    <location>
        <begin position="53"/>
        <end position="383"/>
    </location>
</feature>
<proteinExistence type="inferred from homology"/>
<dbReference type="EC" id="3.5.1.25" evidence="10"/>
<dbReference type="PANTHER" id="PTHR11113">
    <property type="entry name" value="N-ACETYLGLUCOSAMINE-6-PHOSPHATE DEACETYLASE"/>
    <property type="match status" value="1"/>
</dbReference>
<gene>
    <name evidence="10" type="primary">nagA</name>
    <name evidence="10" type="ORF">K1W69_23420</name>
</gene>
<dbReference type="Gene3D" id="3.20.20.140">
    <property type="entry name" value="Metal-dependent hydrolases"/>
    <property type="match status" value="1"/>
</dbReference>
<dbReference type="GO" id="GO:0008448">
    <property type="term" value="F:N-acetylglucosamine-6-phosphate deacetylase activity"/>
    <property type="evidence" value="ECO:0007669"/>
    <property type="project" value="UniProtKB-EC"/>
</dbReference>
<evidence type="ECO:0000256" key="7">
    <source>
        <dbReference type="PIRSR" id="PIRSR038994-2"/>
    </source>
</evidence>
<feature type="active site" description="Proton donor/acceptor" evidence="6">
    <location>
        <position position="277"/>
    </location>
</feature>
<reference evidence="10" key="1">
    <citation type="submission" date="2021-08" db="EMBL/GenBank/DDBJ databases">
        <title>Hoeflea bacterium WL0058 sp. nov., isolated from the sediment.</title>
        <authorList>
            <person name="Wang L."/>
            <person name="Zhang D."/>
        </authorList>
    </citation>
    <scope>NUCLEOTIDE SEQUENCE</scope>
    <source>
        <strain evidence="10">WL0058</strain>
    </source>
</reference>
<keyword evidence="2 8" id="KW-0479">Metal-binding</keyword>
<name>A0AAE2ZT27_9HYPH</name>
<keyword evidence="11" id="KW-1185">Reference proteome</keyword>
<evidence type="ECO:0000259" key="9">
    <source>
        <dbReference type="Pfam" id="PF01979"/>
    </source>
</evidence>
<dbReference type="RefSeq" id="WP_220230882.1">
    <property type="nucleotide sequence ID" value="NZ_JAICBX010000005.1"/>
</dbReference>
<evidence type="ECO:0000256" key="8">
    <source>
        <dbReference type="PIRSR" id="PIRSR038994-3"/>
    </source>
</evidence>
<dbReference type="Pfam" id="PF01979">
    <property type="entry name" value="Amidohydro_1"/>
    <property type="match status" value="1"/>
</dbReference>
<dbReference type="InterPro" id="IPR003764">
    <property type="entry name" value="GlcNAc_6-P_deAcase"/>
</dbReference>
<comment type="similarity">
    <text evidence="1 5">Belongs to the metallo-dependent hydrolases superfamily. NagA family.</text>
</comment>
<dbReference type="AlphaFoldDB" id="A0AAE2ZT27"/>
<accession>A0AAE2ZT27</accession>
<dbReference type="PANTHER" id="PTHR11113:SF14">
    <property type="entry name" value="N-ACETYLGLUCOSAMINE-6-PHOSPHATE DEACETYLASE"/>
    <property type="match status" value="1"/>
</dbReference>
<keyword evidence="4 5" id="KW-0119">Carbohydrate metabolism</keyword>
<dbReference type="NCBIfam" id="TIGR00221">
    <property type="entry name" value="nagA"/>
    <property type="match status" value="1"/>
</dbReference>
<evidence type="ECO:0000313" key="10">
    <source>
        <dbReference type="EMBL" id="MBW8640165.1"/>
    </source>
</evidence>
<feature type="binding site" evidence="7">
    <location>
        <position position="142"/>
    </location>
    <ligand>
        <name>substrate</name>
    </ligand>
</feature>
<dbReference type="GO" id="GO:0006046">
    <property type="term" value="P:N-acetylglucosamine catabolic process"/>
    <property type="evidence" value="ECO:0007669"/>
    <property type="project" value="TreeGrafter"/>
</dbReference>
<dbReference type="GO" id="GO:0046872">
    <property type="term" value="F:metal ion binding"/>
    <property type="evidence" value="ECO:0007669"/>
    <property type="project" value="UniProtKB-KW"/>
</dbReference>
<comment type="caution">
    <text evidence="10">The sequence shown here is derived from an EMBL/GenBank/DDBJ whole genome shotgun (WGS) entry which is preliminary data.</text>
</comment>
<dbReference type="PIRSF" id="PIRSF038994">
    <property type="entry name" value="NagA"/>
    <property type="match status" value="1"/>
</dbReference>